<comment type="caution">
    <text evidence="1">The sequence shown here is derived from an EMBL/GenBank/DDBJ whole genome shotgun (WGS) entry which is preliminary data.</text>
</comment>
<dbReference type="Gene3D" id="3.90.1200.10">
    <property type="match status" value="1"/>
</dbReference>
<organism evidence="1 2">
    <name type="scientific">Nocardia fluminea</name>
    <dbReference type="NCBI Taxonomy" id="134984"/>
    <lineage>
        <taxon>Bacteria</taxon>
        <taxon>Bacillati</taxon>
        <taxon>Actinomycetota</taxon>
        <taxon>Actinomycetes</taxon>
        <taxon>Mycobacteriales</taxon>
        <taxon>Nocardiaceae</taxon>
        <taxon>Nocardia</taxon>
    </lineage>
</organism>
<dbReference type="SUPFAM" id="SSF52540">
    <property type="entry name" value="P-loop containing nucleoside triphosphate hydrolases"/>
    <property type="match status" value="1"/>
</dbReference>
<name>A0A2N3V5E7_9NOCA</name>
<evidence type="ECO:0000313" key="1">
    <source>
        <dbReference type="EMBL" id="PKV76806.1"/>
    </source>
</evidence>
<keyword evidence="1" id="KW-0808">Transferase</keyword>
<sequence>MSGSTDLRSLFSSGGDDVAAVDVFANRHDEWAAVVDSLRAHVASRSTVRVDDFVSPRTNVLVFYGVGGIGKTTFSKKLEAQMAATGDRQPVASWSCLPPEVGPLIPVRIDLARQGEVSFEDALLAVRLAMGRLGQPLRAFDVALRCYWEVNHPGEPLEGYLRRHGFLRRMSDSMGLPQDMRTAVEDLSQAVELPSAAGATIVGFVSSLAQALRERRDKSLALSRCARLPDLLEAPQDIDTFSYFPHLLAWDLAQIPAKHAATPVILLDTFEDVTERGYREIEKLYQRMVWLMPNALFVITGRNRLQWDDDTLEGQLDWAGRHRWPQLAPTAVGEPRQHLVGYLSDDDREQYLATRLTRAGEPVIPQPVRAEIAARSYGWPLYLDLAVMRFQELLARNGTPPGPQEFERDFPALVARVIRDLTADERIVLRTVSLLDAFSIDLATEASRLGYDAPALNLVERPFVSHDPTTPLPYRLHELLRSAIRDADATTVDRWSPADWRRGAQSVFTALGTLVPATGEHRWRHTLVSYLTQGLRLACEYDLQPDWLLDAAWQYISASIWEPVDIPDTTGQRGPSVAVARTLHAIALRQRAHRRDSSTELAEVMAWNVLPPNIEDLARYYLAENQRHLGQHQESAANMRRVAEGTSPLARPALRGLSHIARHLGDFPQALSTLEGLDHDSNYYRALGHLWWVHGNLNLACSAYATARRVALDNDQAGIAALAQAGLAFAAALDDVDRATSQIARANDLLREVHQTWAQAQVRTAVLLQSVGTEGNFTTHARELEHAYTEAGLGSALAYLRFVVCFHHALRDDHQQLSEALTNLELSTNNGEYHYLREIVSFLPVSQPDPPAAGAQWIGGRDTVAHAWRDIIGRRRAALGLNPPANPASEARVGGMPGPSSDSFSAEYTYRTLELATSETGIPIGDARLIRMGENAIYALPQANVVARIARSDQRLARVEKELAIGRWLAYHDYPAVRVAEHLPQPVRVDGRVVTFWNLVEPVGEVTIDQFAGLLRDFHALPAPEFTLDLFDPFAAVPGRLANAGNADPAAVAFLADMHHDLRTRYDALEFTDLGVIHGDAHRGNVIPTATGPLLCDFEVAARGPWQWDTTSLAIAVDRFGTPAADYAEFVRVYGRDVTQQPQFPVLRAARELTMTTWLMQLIDVSPGHLTEFTHRIRSLRDGNLQQRWNGF</sequence>
<dbReference type="SUPFAM" id="SSF56112">
    <property type="entry name" value="Protein kinase-like (PK-like)"/>
    <property type="match status" value="1"/>
</dbReference>
<dbReference type="EMBL" id="PJMW01000003">
    <property type="protein sequence ID" value="PKV76806.1"/>
    <property type="molecule type" value="Genomic_DNA"/>
</dbReference>
<proteinExistence type="predicted"/>
<dbReference type="Proteomes" id="UP000233766">
    <property type="component" value="Unassembled WGS sequence"/>
</dbReference>
<keyword evidence="1" id="KW-0418">Kinase</keyword>
<gene>
    <name evidence="1" type="ORF">ATK86_7210</name>
</gene>
<dbReference type="AlphaFoldDB" id="A0A2N3V5E7"/>
<dbReference type="InterPro" id="IPR011009">
    <property type="entry name" value="Kinase-like_dom_sf"/>
</dbReference>
<dbReference type="GO" id="GO:0016301">
    <property type="term" value="F:kinase activity"/>
    <property type="evidence" value="ECO:0007669"/>
    <property type="project" value="UniProtKB-KW"/>
</dbReference>
<keyword evidence="2" id="KW-1185">Reference proteome</keyword>
<protein>
    <submittedName>
        <fullName evidence="1">Ser/Thr protein kinase RdoA (MazF antagonist)</fullName>
    </submittedName>
</protein>
<reference evidence="1 2" key="1">
    <citation type="submission" date="2017-12" db="EMBL/GenBank/DDBJ databases">
        <title>Sequencing the genomes of 1000 Actinobacteria strains.</title>
        <authorList>
            <person name="Klenk H.-P."/>
        </authorList>
    </citation>
    <scope>NUCLEOTIDE SEQUENCE [LARGE SCALE GENOMIC DNA]</scope>
    <source>
        <strain evidence="1 2">DSM 44489</strain>
    </source>
</reference>
<dbReference type="InterPro" id="IPR027417">
    <property type="entry name" value="P-loop_NTPase"/>
</dbReference>
<accession>A0A2N3V5E7</accession>
<evidence type="ECO:0000313" key="2">
    <source>
        <dbReference type="Proteomes" id="UP000233766"/>
    </source>
</evidence>